<feature type="region of interest" description="Disordered" evidence="1">
    <location>
        <begin position="1"/>
        <end position="22"/>
    </location>
</feature>
<keyword evidence="5" id="KW-1185">Reference proteome</keyword>
<dbReference type="PANTHER" id="PTHR23077">
    <property type="entry name" value="AAA-FAMILY ATPASE"/>
    <property type="match status" value="1"/>
</dbReference>
<dbReference type="eggNOG" id="KOG0730">
    <property type="taxonomic scope" value="Eukaryota"/>
</dbReference>
<dbReference type="SMART" id="SM00382">
    <property type="entry name" value="AAA"/>
    <property type="match status" value="1"/>
</dbReference>
<dbReference type="InterPro" id="IPR003959">
    <property type="entry name" value="ATPase_AAA_core"/>
</dbReference>
<dbReference type="GO" id="GO:0005634">
    <property type="term" value="C:nucleus"/>
    <property type="evidence" value="ECO:0007669"/>
    <property type="project" value="TreeGrafter"/>
</dbReference>
<evidence type="ECO:0000313" key="5">
    <source>
        <dbReference type="Proteomes" id="UP000011715"/>
    </source>
</evidence>
<dbReference type="InterPro" id="IPR050168">
    <property type="entry name" value="AAA_ATPase_domain"/>
</dbReference>
<reference evidence="3" key="1">
    <citation type="submission" date="2010-05" db="EMBL/GenBank/DDBJ databases">
        <title>The Genome Sequence of Magnaporthe poae strain ATCC 64411.</title>
        <authorList>
            <consortium name="The Broad Institute Genome Sequencing Platform"/>
            <consortium name="Broad Institute Genome Sequencing Center for Infectious Disease"/>
            <person name="Ma L.-J."/>
            <person name="Dead R."/>
            <person name="Young S."/>
            <person name="Zeng Q."/>
            <person name="Koehrsen M."/>
            <person name="Alvarado L."/>
            <person name="Berlin A."/>
            <person name="Chapman S.B."/>
            <person name="Chen Z."/>
            <person name="Freedman E."/>
            <person name="Gellesch M."/>
            <person name="Goldberg J."/>
            <person name="Griggs A."/>
            <person name="Gujja S."/>
            <person name="Heilman E.R."/>
            <person name="Heiman D."/>
            <person name="Hepburn T."/>
            <person name="Howarth C."/>
            <person name="Jen D."/>
            <person name="Larson L."/>
            <person name="Mehta T."/>
            <person name="Neiman D."/>
            <person name="Pearson M."/>
            <person name="Roberts A."/>
            <person name="Saif S."/>
            <person name="Shea T."/>
            <person name="Shenoy N."/>
            <person name="Sisk P."/>
            <person name="Stolte C."/>
            <person name="Sykes S."/>
            <person name="Walk T."/>
            <person name="White J."/>
            <person name="Yandava C."/>
            <person name="Haas B."/>
            <person name="Nusbaum C."/>
            <person name="Birren B."/>
        </authorList>
    </citation>
    <scope>NUCLEOTIDE SEQUENCE</scope>
    <source>
        <strain evidence="3">ATCC 64411</strain>
    </source>
</reference>
<proteinExistence type="predicted"/>
<dbReference type="EnsemblFungi" id="MAPG_09798T0">
    <property type="protein sequence ID" value="MAPG_09798T0"/>
    <property type="gene ID" value="MAPG_09798"/>
</dbReference>
<dbReference type="InterPro" id="IPR003593">
    <property type="entry name" value="AAA+_ATPase"/>
</dbReference>
<reference evidence="4" key="5">
    <citation type="submission" date="2015-06" db="UniProtKB">
        <authorList>
            <consortium name="EnsemblFungi"/>
        </authorList>
    </citation>
    <scope>IDENTIFICATION</scope>
    <source>
        <strain evidence="4">ATCC 64411</strain>
    </source>
</reference>
<dbReference type="EMBL" id="GL876976">
    <property type="protein sequence ID" value="KLU91277.1"/>
    <property type="molecule type" value="Genomic_DNA"/>
</dbReference>
<dbReference type="PANTHER" id="PTHR23077:SF132">
    <property type="entry name" value="ATP-DEPENDENT ZN PROTEASE"/>
    <property type="match status" value="1"/>
</dbReference>
<evidence type="ECO:0000313" key="3">
    <source>
        <dbReference type="EMBL" id="KLU91277.1"/>
    </source>
</evidence>
<dbReference type="Pfam" id="PF00004">
    <property type="entry name" value="AAA"/>
    <property type="match status" value="1"/>
</dbReference>
<dbReference type="STRING" id="644358.A0A0C4EAW2"/>
<protein>
    <recommendedName>
        <fullName evidence="2">AAA+ ATPase domain-containing protein</fullName>
    </recommendedName>
</protein>
<evidence type="ECO:0000259" key="2">
    <source>
        <dbReference type="SMART" id="SM00382"/>
    </source>
</evidence>
<dbReference type="EMBL" id="ADBL01002509">
    <property type="status" value="NOT_ANNOTATED_CDS"/>
    <property type="molecule type" value="Genomic_DNA"/>
</dbReference>
<reference evidence="4" key="4">
    <citation type="journal article" date="2015" name="G3 (Bethesda)">
        <title>Genome sequences of three phytopathogenic species of the Magnaporthaceae family of fungi.</title>
        <authorList>
            <person name="Okagaki L.H."/>
            <person name="Nunes C.C."/>
            <person name="Sailsbery J."/>
            <person name="Clay B."/>
            <person name="Brown D."/>
            <person name="John T."/>
            <person name="Oh Y."/>
            <person name="Young N."/>
            <person name="Fitzgerald M."/>
            <person name="Haas B.J."/>
            <person name="Zeng Q."/>
            <person name="Young S."/>
            <person name="Adiconis X."/>
            <person name="Fan L."/>
            <person name="Levin J.Z."/>
            <person name="Mitchell T.K."/>
            <person name="Okubara P.A."/>
            <person name="Farman M.L."/>
            <person name="Kohn L.M."/>
            <person name="Birren B."/>
            <person name="Ma L.-J."/>
            <person name="Dean R.A."/>
        </authorList>
    </citation>
    <scope>NUCLEOTIDE SEQUENCE</scope>
    <source>
        <strain evidence="4">ATCC 64411 / 73-15</strain>
    </source>
</reference>
<dbReference type="GO" id="GO:0003723">
    <property type="term" value="F:RNA binding"/>
    <property type="evidence" value="ECO:0007669"/>
    <property type="project" value="TreeGrafter"/>
</dbReference>
<dbReference type="InterPro" id="IPR027417">
    <property type="entry name" value="P-loop_NTPase"/>
</dbReference>
<gene>
    <name evidence="3" type="ORF">MAPG_09798</name>
</gene>
<dbReference type="VEuPathDB" id="FungiDB:MAPG_09798"/>
<reference evidence="3" key="3">
    <citation type="submission" date="2011-03" db="EMBL/GenBank/DDBJ databases">
        <title>Annotation of Magnaporthe poae ATCC 64411.</title>
        <authorList>
            <person name="Ma L.-J."/>
            <person name="Dead R."/>
            <person name="Young S.K."/>
            <person name="Zeng Q."/>
            <person name="Gargeya S."/>
            <person name="Fitzgerald M."/>
            <person name="Haas B."/>
            <person name="Abouelleil A."/>
            <person name="Alvarado L."/>
            <person name="Arachchi H.M."/>
            <person name="Berlin A."/>
            <person name="Brown A."/>
            <person name="Chapman S.B."/>
            <person name="Chen Z."/>
            <person name="Dunbar C."/>
            <person name="Freedman E."/>
            <person name="Gearin G."/>
            <person name="Gellesch M."/>
            <person name="Goldberg J."/>
            <person name="Griggs A."/>
            <person name="Gujja S."/>
            <person name="Heiman D."/>
            <person name="Howarth C."/>
            <person name="Larson L."/>
            <person name="Lui A."/>
            <person name="MacDonald P.J.P."/>
            <person name="Mehta T."/>
            <person name="Montmayeur A."/>
            <person name="Murphy C."/>
            <person name="Neiman D."/>
            <person name="Pearson M."/>
            <person name="Priest M."/>
            <person name="Roberts A."/>
            <person name="Saif S."/>
            <person name="Shea T."/>
            <person name="Shenoy N."/>
            <person name="Sisk P."/>
            <person name="Stolte C."/>
            <person name="Sykes S."/>
            <person name="Yandava C."/>
            <person name="Wortman J."/>
            <person name="Nusbaum C."/>
            <person name="Birren B."/>
        </authorList>
    </citation>
    <scope>NUCLEOTIDE SEQUENCE</scope>
    <source>
        <strain evidence="3">ATCC 64411</strain>
    </source>
</reference>
<evidence type="ECO:0000313" key="4">
    <source>
        <dbReference type="EnsemblFungi" id="MAPG_09798T0"/>
    </source>
</evidence>
<dbReference type="SUPFAM" id="SSF52540">
    <property type="entry name" value="P-loop containing nucleoside triphosphate hydrolases"/>
    <property type="match status" value="1"/>
</dbReference>
<dbReference type="GO" id="GO:0016887">
    <property type="term" value="F:ATP hydrolysis activity"/>
    <property type="evidence" value="ECO:0007669"/>
    <property type="project" value="InterPro"/>
</dbReference>
<evidence type="ECO:0000256" key="1">
    <source>
        <dbReference type="SAM" id="MobiDB-lite"/>
    </source>
</evidence>
<reference evidence="5" key="2">
    <citation type="submission" date="2010-05" db="EMBL/GenBank/DDBJ databases">
        <title>The genome sequence of Magnaporthe poae strain ATCC 64411.</title>
        <authorList>
            <person name="Ma L.-J."/>
            <person name="Dead R."/>
            <person name="Young S."/>
            <person name="Zeng Q."/>
            <person name="Koehrsen M."/>
            <person name="Alvarado L."/>
            <person name="Berlin A."/>
            <person name="Chapman S.B."/>
            <person name="Chen Z."/>
            <person name="Freedman E."/>
            <person name="Gellesch M."/>
            <person name="Goldberg J."/>
            <person name="Griggs A."/>
            <person name="Gujja S."/>
            <person name="Heilman E.R."/>
            <person name="Heiman D."/>
            <person name="Hepburn T."/>
            <person name="Howarth C."/>
            <person name="Jen D."/>
            <person name="Larson L."/>
            <person name="Mehta T."/>
            <person name="Neiman D."/>
            <person name="Pearson M."/>
            <person name="Roberts A."/>
            <person name="Saif S."/>
            <person name="Shea T."/>
            <person name="Shenoy N."/>
            <person name="Sisk P."/>
            <person name="Stolte C."/>
            <person name="Sykes S."/>
            <person name="Walk T."/>
            <person name="White J."/>
            <person name="Yandava C."/>
            <person name="Haas B."/>
            <person name="Nusbaum C."/>
            <person name="Birren B."/>
        </authorList>
    </citation>
    <scope>NUCLEOTIDE SEQUENCE [LARGE SCALE GENOMIC DNA]</scope>
    <source>
        <strain evidence="5">ATCC 64411 / 73-15</strain>
    </source>
</reference>
<dbReference type="GO" id="GO:1990275">
    <property type="term" value="F:preribosome binding"/>
    <property type="evidence" value="ECO:0007669"/>
    <property type="project" value="TreeGrafter"/>
</dbReference>
<dbReference type="GO" id="GO:0005524">
    <property type="term" value="F:ATP binding"/>
    <property type="evidence" value="ECO:0007669"/>
    <property type="project" value="InterPro"/>
</dbReference>
<feature type="domain" description="AAA+ ATPase" evidence="2">
    <location>
        <begin position="243"/>
        <end position="372"/>
    </location>
</feature>
<name>A0A0C4EAW2_MAGP6</name>
<sequence length="530" mass="59136">MFGPPWGAPAWGAPTAPPPTSQEKVFNTWQEIKGMSIADPVFCLEQAVRDAHPKHHVTRLTNSGLELLEYASAGHAVAERLTEFGILDEVSREYCPPSSRLDTKASTLGEETILARWRYTWDDTEFLIYKAKCRVDGCLTSLFLILTPMPSNPALMSELVVEGHHRKTDALILAVGDYSRELHDEVHVFDSMRWTKSKSLWRSVQSASWDDVILDPVMKSSIIADVEGFFGSRAMYARLKVPWKRGVILHGVPGNGKTMTIKALINSLARRTEMPVQALYVKSLDSRRGAKSSIKQIFDMARLVAPCLLIFEDLDSLVTDESKAYFLNEVDGLEANDGILMIGSTNHIDRLDPAITKRPSRFDRKYHYGLPAYAQRAEYARYWRKNFEGSEDVDFPEEACDIIAQITEGYSFAYMKELFISSLMDLARGGTGEDTEDTEEAAAAKTAEKPHAVPAAEQGVSVGEGGGVLKDVVTTTNKRMPEITVPEFLRDNKFLRIVRKQAKLLLSEIDNASAQTVQKVVVGESRGKRL</sequence>
<accession>A0A0C4EAW2</accession>
<dbReference type="AlphaFoldDB" id="A0A0C4EAW2"/>
<dbReference type="OMA" id="KYHFKLP"/>
<dbReference type="Gene3D" id="3.40.50.300">
    <property type="entry name" value="P-loop containing nucleotide triphosphate hydrolases"/>
    <property type="match status" value="1"/>
</dbReference>
<organism evidence="4 5">
    <name type="scientific">Magnaporthiopsis poae (strain ATCC 64411 / 73-15)</name>
    <name type="common">Kentucky bluegrass fungus</name>
    <name type="synonym">Magnaporthe poae</name>
    <dbReference type="NCBI Taxonomy" id="644358"/>
    <lineage>
        <taxon>Eukaryota</taxon>
        <taxon>Fungi</taxon>
        <taxon>Dikarya</taxon>
        <taxon>Ascomycota</taxon>
        <taxon>Pezizomycotina</taxon>
        <taxon>Sordariomycetes</taxon>
        <taxon>Sordariomycetidae</taxon>
        <taxon>Magnaporthales</taxon>
        <taxon>Magnaporthaceae</taxon>
        <taxon>Magnaporthiopsis</taxon>
    </lineage>
</organism>
<feature type="region of interest" description="Disordered" evidence="1">
    <location>
        <begin position="429"/>
        <end position="449"/>
    </location>
</feature>
<dbReference type="Proteomes" id="UP000011715">
    <property type="component" value="Unassembled WGS sequence"/>
</dbReference>
<feature type="compositionally biased region" description="Low complexity" evidence="1">
    <location>
        <begin position="1"/>
        <end position="14"/>
    </location>
</feature>
<dbReference type="OrthoDB" id="2115716at2759"/>
<dbReference type="GO" id="GO:0042254">
    <property type="term" value="P:ribosome biogenesis"/>
    <property type="evidence" value="ECO:0007669"/>
    <property type="project" value="TreeGrafter"/>
</dbReference>